<dbReference type="PANTHER" id="PTHR33392">
    <property type="entry name" value="POLYISOPRENYL-TEICHOIC ACID--PEPTIDOGLYCAN TEICHOIC ACID TRANSFERASE TAGU"/>
    <property type="match status" value="1"/>
</dbReference>
<dbReference type="Pfam" id="PF03816">
    <property type="entry name" value="LytR_cpsA_psr"/>
    <property type="match status" value="1"/>
</dbReference>
<feature type="transmembrane region" description="Helical" evidence="3">
    <location>
        <begin position="36"/>
        <end position="60"/>
    </location>
</feature>
<feature type="domain" description="Cell envelope-related transcriptional attenuator" evidence="4">
    <location>
        <begin position="104"/>
        <end position="269"/>
    </location>
</feature>
<dbReference type="Proteomes" id="UP000076967">
    <property type="component" value="Unassembled WGS sequence"/>
</dbReference>
<dbReference type="OrthoDB" id="27330at2"/>
<dbReference type="AlphaFoldDB" id="A0A168D754"/>
<dbReference type="RefSeq" id="WP_068537673.1">
    <property type="nucleotide sequence ID" value="NZ_LVJH01000070.1"/>
</dbReference>
<proteinExistence type="inferred from homology"/>
<dbReference type="STRING" id="494026.PGLA_23770"/>
<dbReference type="PANTHER" id="PTHR33392:SF6">
    <property type="entry name" value="POLYISOPRENYL-TEICHOIC ACID--PEPTIDOGLYCAN TEICHOIC ACID TRANSFERASE TAGU"/>
    <property type="match status" value="1"/>
</dbReference>
<comment type="caution">
    <text evidence="5">The sequence shown here is derived from an EMBL/GenBank/DDBJ whole genome shotgun (WGS) entry which is preliminary data.</text>
</comment>
<dbReference type="Gene3D" id="3.40.630.190">
    <property type="entry name" value="LCP protein"/>
    <property type="match status" value="1"/>
</dbReference>
<gene>
    <name evidence="5" type="ORF">PGLA_23770</name>
</gene>
<feature type="region of interest" description="Disordered" evidence="2">
    <location>
        <begin position="1"/>
        <end position="26"/>
    </location>
</feature>
<dbReference type="NCBIfam" id="TIGR00350">
    <property type="entry name" value="lytR_cpsA_psr"/>
    <property type="match status" value="1"/>
</dbReference>
<evidence type="ECO:0000256" key="2">
    <source>
        <dbReference type="SAM" id="MobiDB-lite"/>
    </source>
</evidence>
<accession>A0A168D754</accession>
<keyword evidence="3" id="KW-0812">Transmembrane</keyword>
<keyword evidence="6" id="KW-1185">Reference proteome</keyword>
<organism evidence="5 6">
    <name type="scientific">Paenibacillus glacialis</name>
    <dbReference type="NCBI Taxonomy" id="494026"/>
    <lineage>
        <taxon>Bacteria</taxon>
        <taxon>Bacillati</taxon>
        <taxon>Bacillota</taxon>
        <taxon>Bacilli</taxon>
        <taxon>Bacillales</taxon>
        <taxon>Paenibacillaceae</taxon>
        <taxon>Paenibacillus</taxon>
    </lineage>
</organism>
<name>A0A168D754_9BACL</name>
<reference evidence="5 6" key="1">
    <citation type="submission" date="2016-03" db="EMBL/GenBank/DDBJ databases">
        <title>Draft genome sequence of Paenibacillus glacialis DSM 22343.</title>
        <authorList>
            <person name="Shin S.-K."/>
            <person name="Yi H."/>
        </authorList>
    </citation>
    <scope>NUCLEOTIDE SEQUENCE [LARGE SCALE GENOMIC DNA]</scope>
    <source>
        <strain evidence="5 6">DSM 22343</strain>
    </source>
</reference>
<evidence type="ECO:0000313" key="6">
    <source>
        <dbReference type="Proteomes" id="UP000076967"/>
    </source>
</evidence>
<evidence type="ECO:0000256" key="1">
    <source>
        <dbReference type="ARBA" id="ARBA00006068"/>
    </source>
</evidence>
<keyword evidence="3" id="KW-0472">Membrane</keyword>
<dbReference type="EMBL" id="LVJH01000070">
    <property type="protein sequence ID" value="OAB33930.1"/>
    <property type="molecule type" value="Genomic_DNA"/>
</dbReference>
<evidence type="ECO:0000313" key="5">
    <source>
        <dbReference type="EMBL" id="OAB33930.1"/>
    </source>
</evidence>
<dbReference type="InterPro" id="IPR004474">
    <property type="entry name" value="LytR_CpsA_psr"/>
</dbReference>
<evidence type="ECO:0000256" key="3">
    <source>
        <dbReference type="SAM" id="Phobius"/>
    </source>
</evidence>
<protein>
    <submittedName>
        <fullName evidence="5">Transcriptional regulator</fullName>
    </submittedName>
</protein>
<dbReference type="InterPro" id="IPR050922">
    <property type="entry name" value="LytR/CpsA/Psr_CW_biosynth"/>
</dbReference>
<sequence>MSPSNSHLPPRNRGGAVKQPRLPQKKKKKKSFLKSFLKLLLIVIILSFLSVAGYLGWVAYKLDNTILDTGIDTPVAPEASAKVKPVTMLLLGTDYRPKTGTHLTDVMMVATFNPDTKSATVVSIPRDTRIDLDGYKVRKANAYYPNFLDAEKKSGITAPNEMKQMFTKYLDIPIDYVTVINFQGFSDVVDALGGVDVNISMDMCYKDKADGTDINLKKGPSELNGEDALGYVRYRHSGPGCKPRTKESDDFSRNQRQNEVLHSLIDQMQTFSGATKIGSVLDAVSDNLETDIEKAQLKNIIATYWNISKDNVKFVPVTGEWKSPYVHINDDELDKAKQALKDELAGKSVQTLDQSTNDTNP</sequence>
<comment type="similarity">
    <text evidence="1">Belongs to the LytR/CpsA/Psr (LCP) family.</text>
</comment>
<keyword evidence="3" id="KW-1133">Transmembrane helix</keyword>
<evidence type="ECO:0000259" key="4">
    <source>
        <dbReference type="Pfam" id="PF03816"/>
    </source>
</evidence>